<sequence>MARIKRPARATTNLRRSPAGASRARAKKFAASGTKALASLPLNTPERVASFLTLPQRNVHVGQPLRPFVVVACNIPAATLRDGTQPYRAALAVYINNTSIQLPDPLPVVEHTECPASAGREKRRLYFIFEDIRIYYPGQYTVVASIFGPGNDVNGRASMVTPPSMSLDVVVQGSRRPAIQRPDVLDRLVYHYLGIDWYGVGWNPLETEEISTAWE</sequence>
<feature type="region of interest" description="Disordered" evidence="1">
    <location>
        <begin position="1"/>
        <end position="24"/>
    </location>
</feature>
<reference evidence="2 3" key="1">
    <citation type="journal article" date="2024" name="Commun. Biol.">
        <title>Comparative genomic analysis of thermophilic fungi reveals convergent evolutionary adaptations and gene losses.</title>
        <authorList>
            <person name="Steindorff A.S."/>
            <person name="Aguilar-Pontes M.V."/>
            <person name="Robinson A.J."/>
            <person name="Andreopoulos B."/>
            <person name="LaButti K."/>
            <person name="Kuo A."/>
            <person name="Mondo S."/>
            <person name="Riley R."/>
            <person name="Otillar R."/>
            <person name="Haridas S."/>
            <person name="Lipzen A."/>
            <person name="Grimwood J."/>
            <person name="Schmutz J."/>
            <person name="Clum A."/>
            <person name="Reid I.D."/>
            <person name="Moisan M.C."/>
            <person name="Butler G."/>
            <person name="Nguyen T.T.M."/>
            <person name="Dewar K."/>
            <person name="Conant G."/>
            <person name="Drula E."/>
            <person name="Henrissat B."/>
            <person name="Hansel C."/>
            <person name="Singer S."/>
            <person name="Hutchinson M.I."/>
            <person name="de Vries R.P."/>
            <person name="Natvig D.O."/>
            <person name="Powell A.J."/>
            <person name="Tsang A."/>
            <person name="Grigoriev I.V."/>
        </authorList>
    </citation>
    <scope>NUCLEOTIDE SEQUENCE [LARGE SCALE GENOMIC DNA]</scope>
    <source>
        <strain evidence="2 3">ATCC 22073</strain>
    </source>
</reference>
<organism evidence="2 3">
    <name type="scientific">Remersonia thermophila</name>
    <dbReference type="NCBI Taxonomy" id="72144"/>
    <lineage>
        <taxon>Eukaryota</taxon>
        <taxon>Fungi</taxon>
        <taxon>Dikarya</taxon>
        <taxon>Ascomycota</taxon>
        <taxon>Pezizomycotina</taxon>
        <taxon>Sordariomycetes</taxon>
        <taxon>Sordariomycetidae</taxon>
        <taxon>Sordariales</taxon>
        <taxon>Sordariales incertae sedis</taxon>
        <taxon>Remersonia</taxon>
    </lineage>
</organism>
<gene>
    <name evidence="2" type="ORF">VTJ83DRAFT_2515</name>
</gene>
<evidence type="ECO:0000313" key="2">
    <source>
        <dbReference type="EMBL" id="KAL2270331.1"/>
    </source>
</evidence>
<name>A0ABR4DIX5_9PEZI</name>
<evidence type="ECO:0008006" key="4">
    <source>
        <dbReference type="Google" id="ProtNLM"/>
    </source>
</evidence>
<feature type="compositionally biased region" description="Low complexity" evidence="1">
    <location>
        <begin position="15"/>
        <end position="24"/>
    </location>
</feature>
<evidence type="ECO:0000256" key="1">
    <source>
        <dbReference type="SAM" id="MobiDB-lite"/>
    </source>
</evidence>
<dbReference type="EMBL" id="JAZGUE010000002">
    <property type="protein sequence ID" value="KAL2270331.1"/>
    <property type="molecule type" value="Genomic_DNA"/>
</dbReference>
<dbReference type="GeneID" id="98123438"/>
<evidence type="ECO:0000313" key="3">
    <source>
        <dbReference type="Proteomes" id="UP001600064"/>
    </source>
</evidence>
<accession>A0ABR4DIX5</accession>
<dbReference type="Proteomes" id="UP001600064">
    <property type="component" value="Unassembled WGS sequence"/>
</dbReference>
<protein>
    <recommendedName>
        <fullName evidence="4">Capsid protein</fullName>
    </recommendedName>
</protein>
<comment type="caution">
    <text evidence="2">The sequence shown here is derived from an EMBL/GenBank/DDBJ whole genome shotgun (WGS) entry which is preliminary data.</text>
</comment>
<proteinExistence type="predicted"/>
<dbReference type="RefSeq" id="XP_070869055.1">
    <property type="nucleotide sequence ID" value="XM_071008794.1"/>
</dbReference>
<keyword evidence="3" id="KW-1185">Reference proteome</keyword>